<feature type="transmembrane region" description="Helical" evidence="12">
    <location>
        <begin position="738"/>
        <end position="759"/>
    </location>
</feature>
<dbReference type="PANTHER" id="PTHR21522:SF32">
    <property type="entry name" value="OTOPETRIN-2"/>
    <property type="match status" value="1"/>
</dbReference>
<keyword evidence="4" id="KW-1003">Cell membrane</keyword>
<reference evidence="13" key="1">
    <citation type="submission" date="2021-02" db="EMBL/GenBank/DDBJ databases">
        <authorList>
            <person name="Nowell W R."/>
        </authorList>
    </citation>
    <scope>NUCLEOTIDE SEQUENCE</scope>
</reference>
<feature type="region of interest" description="Disordered" evidence="11">
    <location>
        <begin position="190"/>
        <end position="234"/>
    </location>
</feature>
<proteinExistence type="inferred from homology"/>
<evidence type="ECO:0000256" key="2">
    <source>
        <dbReference type="ARBA" id="ARBA00006513"/>
    </source>
</evidence>
<evidence type="ECO:0000256" key="10">
    <source>
        <dbReference type="ARBA" id="ARBA00023303"/>
    </source>
</evidence>
<evidence type="ECO:0000256" key="11">
    <source>
        <dbReference type="SAM" id="MobiDB-lite"/>
    </source>
</evidence>
<name>A0A815DPT3_9BILA</name>
<evidence type="ECO:0000256" key="1">
    <source>
        <dbReference type="ARBA" id="ARBA00004651"/>
    </source>
</evidence>
<evidence type="ECO:0000256" key="6">
    <source>
        <dbReference type="ARBA" id="ARBA00022781"/>
    </source>
</evidence>
<feature type="transmembrane region" description="Helical" evidence="12">
    <location>
        <begin position="696"/>
        <end position="718"/>
    </location>
</feature>
<dbReference type="EMBL" id="CAJNOG010000569">
    <property type="protein sequence ID" value="CAF1299776.1"/>
    <property type="molecule type" value="Genomic_DNA"/>
</dbReference>
<evidence type="ECO:0000313" key="14">
    <source>
        <dbReference type="EMBL" id="CAF3734109.1"/>
    </source>
</evidence>
<evidence type="ECO:0000256" key="9">
    <source>
        <dbReference type="ARBA" id="ARBA00023136"/>
    </source>
</evidence>
<feature type="compositionally biased region" description="Low complexity" evidence="11">
    <location>
        <begin position="260"/>
        <end position="269"/>
    </location>
</feature>
<gene>
    <name evidence="13" type="ORF">JYZ213_LOCUS32246</name>
    <name evidence="14" type="ORF">OXD698_LOCUS14463</name>
</gene>
<feature type="compositionally biased region" description="Pro residues" evidence="11">
    <location>
        <begin position="29"/>
        <end position="39"/>
    </location>
</feature>
<accession>A0A815DPT3</accession>
<dbReference type="GO" id="GO:0015252">
    <property type="term" value="F:proton channel activity"/>
    <property type="evidence" value="ECO:0007669"/>
    <property type="project" value="InterPro"/>
</dbReference>
<dbReference type="Proteomes" id="UP000663845">
    <property type="component" value="Unassembled WGS sequence"/>
</dbReference>
<sequence length="893" mass="101481">MKSSNNNSRVFKVVNNFTELEKKNSLAQPLPPLRPPPNRSPLLITTKDKHHKFKSRSPTSSLSLSVQSDRSENMTTSNPIQRNIPQSIVKSVTSSTTQTNMLTKSRVPTTRDDIYPPSQQKSIIKKRRTPPPIPSNYQMDVVTSSRYMNQNNDSDRYSSEDQHSVVYAMHADEEESEIPKPYKLYSAQPATVNRGPTSRSSIQTNASNDSRAALNNHRRRGDKSPPSRLLNDHFRNDDINSIGLEIIRPVASIQRHDFNNNEGRNNRTNFSQRPITIIERSETEDSQSERRDPFLRPFSSREPAPQPPDYSKRPSILNNSQSHPAIRTYPFSNFLMGIGALIIVFLFCMILVLAVKEEQGQEKNLRITMRLIFTYIYAVSIIWMVWCTFDIVKFRREWLEITGPAADNQEEYVDITKRHKHIMFYFPDMHNTGGLFMRIGAGLLCMGSLILSVIEIARIIAILGSEAESRVALNDNSSPTVTIARLINYIFRFLFHCVQFTFLFRYGNLIINRYHSLAKIGLIHLIIANLCTWFEAIVFETLEQIPDILVESTTTVILTTTVIDTTTITDAVTSMIDNVTNGSLLYFFKAASEDSSSTIAPNTSTLEVLTRIEESMSAYLYPCLIEYSLISLTVFFIMWRNVGQIGKQSTLRFGARHVFTINCSRASRGILIGGIIFLLTILTLIPTYILDADAITITHITEVILLVVSLITVCISYIRTTKLFYDQEAHVDQFDQALILITTVGDFAYSFFGLFASLLAQENPTKLPIGIEISIGILALLQTFFQTGFILDTLKRRTRSKQEIREKPGRESITALLLMNLAIWLHDSLSAKKVKLNPLQTKYYAGAWPIIQAFTSPLSIFYRFHSSVCLADIWQEVYRDSDNEDKHHLINDA</sequence>
<evidence type="ECO:0008006" key="16">
    <source>
        <dbReference type="Google" id="ProtNLM"/>
    </source>
</evidence>
<evidence type="ECO:0000256" key="12">
    <source>
        <dbReference type="SAM" id="Phobius"/>
    </source>
</evidence>
<evidence type="ECO:0000256" key="8">
    <source>
        <dbReference type="ARBA" id="ARBA00023065"/>
    </source>
</evidence>
<evidence type="ECO:0000256" key="5">
    <source>
        <dbReference type="ARBA" id="ARBA00022692"/>
    </source>
</evidence>
<keyword evidence="10" id="KW-0407">Ion channel</keyword>
<feature type="compositionally biased region" description="Low complexity" evidence="11">
    <location>
        <begin position="56"/>
        <end position="68"/>
    </location>
</feature>
<keyword evidence="9 12" id="KW-0472">Membrane</keyword>
<protein>
    <recommendedName>
        <fullName evidence="16">Otopetrin-2</fullName>
    </recommendedName>
</protein>
<dbReference type="GO" id="GO:0005886">
    <property type="term" value="C:plasma membrane"/>
    <property type="evidence" value="ECO:0007669"/>
    <property type="project" value="UniProtKB-SubCell"/>
</dbReference>
<feature type="compositionally biased region" description="Basic and acidic residues" evidence="11">
    <location>
        <begin position="222"/>
        <end position="234"/>
    </location>
</feature>
<organism evidence="13 15">
    <name type="scientific">Adineta steineri</name>
    <dbReference type="NCBI Taxonomy" id="433720"/>
    <lineage>
        <taxon>Eukaryota</taxon>
        <taxon>Metazoa</taxon>
        <taxon>Spiralia</taxon>
        <taxon>Gnathifera</taxon>
        <taxon>Rotifera</taxon>
        <taxon>Eurotatoria</taxon>
        <taxon>Bdelloidea</taxon>
        <taxon>Adinetida</taxon>
        <taxon>Adinetidae</taxon>
        <taxon>Adineta</taxon>
    </lineage>
</organism>
<evidence type="ECO:0000313" key="15">
    <source>
        <dbReference type="Proteomes" id="UP000663845"/>
    </source>
</evidence>
<evidence type="ECO:0000313" key="13">
    <source>
        <dbReference type="EMBL" id="CAF1299776.1"/>
    </source>
</evidence>
<feature type="transmembrane region" description="Helical" evidence="12">
    <location>
        <begin position="367"/>
        <end position="389"/>
    </location>
</feature>
<evidence type="ECO:0000256" key="7">
    <source>
        <dbReference type="ARBA" id="ARBA00022989"/>
    </source>
</evidence>
<evidence type="ECO:0000256" key="4">
    <source>
        <dbReference type="ARBA" id="ARBA00022475"/>
    </source>
</evidence>
<keyword evidence="6" id="KW-0375">Hydrogen ion transport</keyword>
<keyword evidence="3" id="KW-0813">Transport</keyword>
<feature type="compositionally biased region" description="Basic and acidic residues" evidence="11">
    <location>
        <begin position="279"/>
        <end position="294"/>
    </location>
</feature>
<dbReference type="InterPro" id="IPR004878">
    <property type="entry name" value="Otopetrin"/>
</dbReference>
<dbReference type="PANTHER" id="PTHR21522">
    <property type="entry name" value="PROTON CHANNEL OTOP"/>
    <property type="match status" value="1"/>
</dbReference>
<keyword evidence="7 12" id="KW-1133">Transmembrane helix</keyword>
<keyword evidence="5 12" id="KW-0812">Transmembrane</keyword>
<dbReference type="AlphaFoldDB" id="A0A815DPT3"/>
<feature type="region of interest" description="Disordered" evidence="11">
    <location>
        <begin position="257"/>
        <end position="317"/>
    </location>
</feature>
<comment type="similarity">
    <text evidence="2">Belongs to the otopetrin family.</text>
</comment>
<feature type="transmembrane region" description="Helical" evidence="12">
    <location>
        <begin position="771"/>
        <end position="791"/>
    </location>
</feature>
<comment type="caution">
    <text evidence="13">The sequence shown here is derived from an EMBL/GenBank/DDBJ whole genome shotgun (WGS) entry which is preliminary data.</text>
</comment>
<feature type="transmembrane region" description="Helical" evidence="12">
    <location>
        <begin position="670"/>
        <end position="690"/>
    </location>
</feature>
<feature type="transmembrane region" description="Helical" evidence="12">
    <location>
        <begin position="516"/>
        <end position="539"/>
    </location>
</feature>
<dbReference type="Pfam" id="PF03189">
    <property type="entry name" value="Otopetrin"/>
    <property type="match status" value="1"/>
</dbReference>
<feature type="region of interest" description="Disordered" evidence="11">
    <location>
        <begin position="92"/>
        <end position="136"/>
    </location>
</feature>
<feature type="compositionally biased region" description="Polar residues" evidence="11">
    <location>
        <begin position="92"/>
        <end position="108"/>
    </location>
</feature>
<dbReference type="Proteomes" id="UP000663844">
    <property type="component" value="Unassembled WGS sequence"/>
</dbReference>
<dbReference type="EMBL" id="CAJOAZ010000912">
    <property type="protein sequence ID" value="CAF3734109.1"/>
    <property type="molecule type" value="Genomic_DNA"/>
</dbReference>
<keyword evidence="8" id="KW-0406">Ion transport</keyword>
<feature type="transmembrane region" description="Helical" evidence="12">
    <location>
        <begin position="483"/>
        <end position="504"/>
    </location>
</feature>
<feature type="transmembrane region" description="Helical" evidence="12">
    <location>
        <begin position="439"/>
        <end position="463"/>
    </location>
</feature>
<feature type="compositionally biased region" description="Polar residues" evidence="11">
    <location>
        <begin position="190"/>
        <end position="210"/>
    </location>
</feature>
<feature type="transmembrane region" description="Helical" evidence="12">
    <location>
        <begin position="334"/>
        <end position="355"/>
    </location>
</feature>
<evidence type="ECO:0000256" key="3">
    <source>
        <dbReference type="ARBA" id="ARBA00022448"/>
    </source>
</evidence>
<feature type="region of interest" description="Disordered" evidence="11">
    <location>
        <begin position="23"/>
        <end position="79"/>
    </location>
</feature>
<comment type="subcellular location">
    <subcellularLocation>
        <location evidence="1">Cell membrane</location>
        <topology evidence="1">Multi-pass membrane protein</topology>
    </subcellularLocation>
</comment>
<feature type="transmembrane region" description="Helical" evidence="12">
    <location>
        <begin position="619"/>
        <end position="639"/>
    </location>
</feature>